<evidence type="ECO:0008006" key="4">
    <source>
        <dbReference type="Google" id="ProtNLM"/>
    </source>
</evidence>
<dbReference type="EMBL" id="JAVIJP010000013">
    <property type="protein sequence ID" value="KAL3644666.1"/>
    <property type="molecule type" value="Genomic_DNA"/>
</dbReference>
<dbReference type="AlphaFoldDB" id="A0ABD3DV00"/>
<organism evidence="2 3">
    <name type="scientific">Castilleja foliolosa</name>
    <dbReference type="NCBI Taxonomy" id="1961234"/>
    <lineage>
        <taxon>Eukaryota</taxon>
        <taxon>Viridiplantae</taxon>
        <taxon>Streptophyta</taxon>
        <taxon>Embryophyta</taxon>
        <taxon>Tracheophyta</taxon>
        <taxon>Spermatophyta</taxon>
        <taxon>Magnoliopsida</taxon>
        <taxon>eudicotyledons</taxon>
        <taxon>Gunneridae</taxon>
        <taxon>Pentapetalae</taxon>
        <taxon>asterids</taxon>
        <taxon>lamiids</taxon>
        <taxon>Lamiales</taxon>
        <taxon>Orobanchaceae</taxon>
        <taxon>Pedicularideae</taxon>
        <taxon>Castillejinae</taxon>
        <taxon>Castilleja</taxon>
    </lineage>
</organism>
<protein>
    <recommendedName>
        <fullName evidence="4">DUF1639 family protein</fullName>
    </recommendedName>
</protein>
<accession>A0ABD3DV00</accession>
<feature type="region of interest" description="Disordered" evidence="1">
    <location>
        <begin position="35"/>
        <end position="115"/>
    </location>
</feature>
<feature type="region of interest" description="Disordered" evidence="1">
    <location>
        <begin position="152"/>
        <end position="177"/>
    </location>
</feature>
<name>A0ABD3DV00_9LAMI</name>
<feature type="compositionally biased region" description="Basic and acidic residues" evidence="1">
    <location>
        <begin position="69"/>
        <end position="83"/>
    </location>
</feature>
<dbReference type="Pfam" id="PF07797">
    <property type="entry name" value="DUF1639"/>
    <property type="match status" value="1"/>
</dbReference>
<dbReference type="InterPro" id="IPR012438">
    <property type="entry name" value="DUF1639"/>
</dbReference>
<evidence type="ECO:0000256" key="1">
    <source>
        <dbReference type="SAM" id="MobiDB-lite"/>
    </source>
</evidence>
<dbReference type="PANTHER" id="PTHR33130">
    <property type="entry name" value="PUTATIVE (DUF1639)-RELATED"/>
    <property type="match status" value="1"/>
</dbReference>
<gene>
    <name evidence="2" type="ORF">CASFOL_009846</name>
</gene>
<feature type="region of interest" description="Disordered" evidence="1">
    <location>
        <begin position="219"/>
        <end position="243"/>
    </location>
</feature>
<evidence type="ECO:0000313" key="3">
    <source>
        <dbReference type="Proteomes" id="UP001632038"/>
    </source>
</evidence>
<proteinExistence type="predicted"/>
<dbReference type="PANTHER" id="PTHR33130:SF43">
    <property type="entry name" value="OS01G0688600 PROTEIN"/>
    <property type="match status" value="1"/>
</dbReference>
<keyword evidence="3" id="KW-1185">Reference proteome</keyword>
<feature type="compositionally biased region" description="Basic residues" evidence="1">
    <location>
        <begin position="59"/>
        <end position="68"/>
    </location>
</feature>
<comment type="caution">
    <text evidence="2">The sequence shown here is derived from an EMBL/GenBank/DDBJ whole genome shotgun (WGS) entry which is preliminary data.</text>
</comment>
<sequence>MAMGTERSKPLHNFTLPCDLRWGNQRFLRCMKVNSDGDQISPRHRGVDANSSGSSDHHLNHHQIQQRRTTRDRGRDRERDKDSPPSFANGSTGASRKPPPAAAAHGGTRRFGDVDDDGVAATRVKVMGELQTAADQMKNAYFKDACLEEGEVSGSRPLLPPPPPPPPASVNGDTNRPWNLRTRRAACRTPTLGIVSGRNGGAAAALGGGSLRVDSPKPITGSTQMRAPATAQKSPIHRSDKTERAKFSVALSKREIEEDFFSIAGHRPPRRPKKRARTVQRQLDTLFPGLWLSEVTPDMYEVPEAAP</sequence>
<dbReference type="Proteomes" id="UP001632038">
    <property type="component" value="Unassembled WGS sequence"/>
</dbReference>
<feature type="compositionally biased region" description="Pro residues" evidence="1">
    <location>
        <begin position="158"/>
        <end position="168"/>
    </location>
</feature>
<reference evidence="3" key="1">
    <citation type="journal article" date="2024" name="IScience">
        <title>Strigolactones Initiate the Formation of Haustorium-like Structures in Castilleja.</title>
        <authorList>
            <person name="Buerger M."/>
            <person name="Peterson D."/>
            <person name="Chory J."/>
        </authorList>
    </citation>
    <scope>NUCLEOTIDE SEQUENCE [LARGE SCALE GENOMIC DNA]</scope>
</reference>
<evidence type="ECO:0000313" key="2">
    <source>
        <dbReference type="EMBL" id="KAL3644666.1"/>
    </source>
</evidence>